<sequence length="154" mass="17364">MQKCNPGKTPVDIESKFGANGDPVSDPMLYRSLASALQYLTFTRSDISYAVQHVFLYMHDPREPHLVALKRISCYVTLSRSSAEAEYKGVANMVIETAWVRNILCELHAPLFTATLVYCDNVSAVYLSTNPVQHQRTKHIEIDIHFVRDFVASA</sequence>
<reference evidence="1" key="1">
    <citation type="journal article" date="2022" name="Int. J. Mol. Sci.">
        <title>Draft Genome of Tanacetum Coccineum: Genomic Comparison of Closely Related Tanacetum-Family Plants.</title>
        <authorList>
            <person name="Yamashiro T."/>
            <person name="Shiraishi A."/>
            <person name="Nakayama K."/>
            <person name="Satake H."/>
        </authorList>
    </citation>
    <scope>NUCLEOTIDE SEQUENCE</scope>
</reference>
<name>A0ABQ4X4Q4_9ASTR</name>
<dbReference type="Proteomes" id="UP001151760">
    <property type="component" value="Unassembled WGS sequence"/>
</dbReference>
<dbReference type="EMBL" id="BQNB010009179">
    <property type="protein sequence ID" value="GJS59860.1"/>
    <property type="molecule type" value="Genomic_DNA"/>
</dbReference>
<protein>
    <submittedName>
        <fullName evidence="1">Ribonuclease H-like domain-containing protein</fullName>
    </submittedName>
</protein>
<organism evidence="1 2">
    <name type="scientific">Tanacetum coccineum</name>
    <dbReference type="NCBI Taxonomy" id="301880"/>
    <lineage>
        <taxon>Eukaryota</taxon>
        <taxon>Viridiplantae</taxon>
        <taxon>Streptophyta</taxon>
        <taxon>Embryophyta</taxon>
        <taxon>Tracheophyta</taxon>
        <taxon>Spermatophyta</taxon>
        <taxon>Magnoliopsida</taxon>
        <taxon>eudicotyledons</taxon>
        <taxon>Gunneridae</taxon>
        <taxon>Pentapetalae</taxon>
        <taxon>asterids</taxon>
        <taxon>campanulids</taxon>
        <taxon>Asterales</taxon>
        <taxon>Asteraceae</taxon>
        <taxon>Asteroideae</taxon>
        <taxon>Anthemideae</taxon>
        <taxon>Anthemidinae</taxon>
        <taxon>Tanacetum</taxon>
    </lineage>
</organism>
<evidence type="ECO:0000313" key="1">
    <source>
        <dbReference type="EMBL" id="GJS59860.1"/>
    </source>
</evidence>
<accession>A0ABQ4X4Q4</accession>
<keyword evidence="2" id="KW-1185">Reference proteome</keyword>
<dbReference type="InterPro" id="IPR043502">
    <property type="entry name" value="DNA/RNA_pol_sf"/>
</dbReference>
<dbReference type="PANTHER" id="PTHR11439:SF524">
    <property type="entry name" value="RNA-DIRECTED DNA POLYMERASE, PROTEIN KINASE RLK-PELLE-DLSV FAMILY"/>
    <property type="match status" value="1"/>
</dbReference>
<dbReference type="SUPFAM" id="SSF56672">
    <property type="entry name" value="DNA/RNA polymerases"/>
    <property type="match status" value="1"/>
</dbReference>
<reference evidence="1" key="2">
    <citation type="submission" date="2022-01" db="EMBL/GenBank/DDBJ databases">
        <authorList>
            <person name="Yamashiro T."/>
            <person name="Shiraishi A."/>
            <person name="Satake H."/>
            <person name="Nakayama K."/>
        </authorList>
    </citation>
    <scope>NUCLEOTIDE SEQUENCE</scope>
</reference>
<comment type="caution">
    <text evidence="1">The sequence shown here is derived from an EMBL/GenBank/DDBJ whole genome shotgun (WGS) entry which is preliminary data.</text>
</comment>
<dbReference type="CDD" id="cd09272">
    <property type="entry name" value="RNase_HI_RT_Ty1"/>
    <property type="match status" value="1"/>
</dbReference>
<proteinExistence type="predicted"/>
<evidence type="ECO:0000313" key="2">
    <source>
        <dbReference type="Proteomes" id="UP001151760"/>
    </source>
</evidence>
<gene>
    <name evidence="1" type="ORF">Tco_0654644</name>
</gene>
<dbReference type="PANTHER" id="PTHR11439">
    <property type="entry name" value="GAG-POL-RELATED RETROTRANSPOSON"/>
    <property type="match status" value="1"/>
</dbReference>